<gene>
    <name evidence="2" type="ORF">JO379_005229</name>
</gene>
<evidence type="ECO:0000256" key="1">
    <source>
        <dbReference type="SAM" id="SignalP"/>
    </source>
</evidence>
<evidence type="ECO:0000313" key="3">
    <source>
        <dbReference type="Proteomes" id="UP001519291"/>
    </source>
</evidence>
<feature type="signal peptide" evidence="1">
    <location>
        <begin position="1"/>
        <end position="28"/>
    </location>
</feature>
<feature type="chain" id="PRO_5047133143" evidence="1">
    <location>
        <begin position="29"/>
        <end position="101"/>
    </location>
</feature>
<keyword evidence="3" id="KW-1185">Reference proteome</keyword>
<dbReference type="Proteomes" id="UP001519291">
    <property type="component" value="Unassembled WGS sequence"/>
</dbReference>
<dbReference type="EMBL" id="JAGIOH010000001">
    <property type="protein sequence ID" value="MBP2405760.1"/>
    <property type="molecule type" value="Genomic_DNA"/>
</dbReference>
<keyword evidence="1" id="KW-0732">Signal</keyword>
<reference evidence="2 3" key="1">
    <citation type="submission" date="2021-03" db="EMBL/GenBank/DDBJ databases">
        <title>Sequencing the genomes of 1000 actinobacteria strains.</title>
        <authorList>
            <person name="Klenk H.-P."/>
        </authorList>
    </citation>
    <scope>NUCLEOTIDE SEQUENCE [LARGE SCALE GENOMIC DNA]</scope>
    <source>
        <strain evidence="2 3">DSM 41480</strain>
    </source>
</reference>
<name>A0ABS4YAG0_9ACTN</name>
<comment type="caution">
    <text evidence="2">The sequence shown here is derived from an EMBL/GenBank/DDBJ whole genome shotgun (WGS) entry which is preliminary data.</text>
</comment>
<proteinExistence type="predicted"/>
<evidence type="ECO:0000313" key="2">
    <source>
        <dbReference type="EMBL" id="MBP2405760.1"/>
    </source>
</evidence>
<protein>
    <submittedName>
        <fullName evidence="2">Uncharacterized protein</fullName>
    </submittedName>
</protein>
<organism evidence="2 3">
    <name type="scientific">Streptomyces syringium</name>
    <dbReference type="NCBI Taxonomy" id="76729"/>
    <lineage>
        <taxon>Bacteria</taxon>
        <taxon>Bacillati</taxon>
        <taxon>Actinomycetota</taxon>
        <taxon>Actinomycetes</taxon>
        <taxon>Kitasatosporales</taxon>
        <taxon>Streptomycetaceae</taxon>
        <taxon>Streptomyces</taxon>
    </lineage>
</organism>
<accession>A0ABS4YAG0</accession>
<sequence length="101" mass="11147">MRNLRRSLAVAGLSAVAALILTAPQAAADEAAAAQSLSCKKHVGGKTGWVECKGKGQWRTISICNFEQDRTSEWYKQNGGTKRKAVLKCWWDLADIKIEKR</sequence>